<dbReference type="PROSITE" id="PS50092">
    <property type="entry name" value="TSP1"/>
    <property type="match status" value="1"/>
</dbReference>
<keyword evidence="1" id="KW-1133">Transmembrane helix</keyword>
<accession>A0ABN8ND99</accession>
<keyword evidence="1" id="KW-0812">Transmembrane</keyword>
<evidence type="ECO:0000256" key="2">
    <source>
        <dbReference type="SAM" id="SignalP"/>
    </source>
</evidence>
<evidence type="ECO:0000256" key="1">
    <source>
        <dbReference type="SAM" id="Phobius"/>
    </source>
</evidence>
<organism evidence="3 4">
    <name type="scientific">Porites lobata</name>
    <dbReference type="NCBI Taxonomy" id="104759"/>
    <lineage>
        <taxon>Eukaryota</taxon>
        <taxon>Metazoa</taxon>
        <taxon>Cnidaria</taxon>
        <taxon>Anthozoa</taxon>
        <taxon>Hexacorallia</taxon>
        <taxon>Scleractinia</taxon>
        <taxon>Fungiina</taxon>
        <taxon>Poritidae</taxon>
        <taxon>Porites</taxon>
    </lineage>
</organism>
<dbReference type="SUPFAM" id="SSF82895">
    <property type="entry name" value="TSP-1 type 1 repeat"/>
    <property type="match status" value="1"/>
</dbReference>
<gene>
    <name evidence="3" type="ORF">PLOB_00012588</name>
</gene>
<dbReference type="Gene3D" id="2.20.100.10">
    <property type="entry name" value="Thrombospondin type-1 (TSP1) repeat"/>
    <property type="match status" value="1"/>
</dbReference>
<feature type="signal peptide" evidence="2">
    <location>
        <begin position="1"/>
        <end position="21"/>
    </location>
</feature>
<dbReference type="EMBL" id="CALNXK010000017">
    <property type="protein sequence ID" value="CAH3104918.1"/>
    <property type="molecule type" value="Genomic_DNA"/>
</dbReference>
<keyword evidence="4" id="KW-1185">Reference proteome</keyword>
<dbReference type="InterPro" id="IPR000884">
    <property type="entry name" value="TSP1_rpt"/>
</dbReference>
<dbReference type="SMART" id="SM00209">
    <property type="entry name" value="TSP1"/>
    <property type="match status" value="1"/>
</dbReference>
<sequence>MLLVCEVLLLFQASNLLLVTSDHPEEWSSWSTCSKSCDEGIRMRHRTCEHCNTTLQTQSCKNQPCPDIQTQIIVIVVVTIVFISILTAVLVAIFFVKGTHSGKPRASSVDSSRRLRTITLEKVPRGINVEHRGFLLQRLIESRGSLQTSKTTLKDYGESKL</sequence>
<comment type="caution">
    <text evidence="3">The sequence shown here is derived from an EMBL/GenBank/DDBJ whole genome shotgun (WGS) entry which is preliminary data.</text>
</comment>
<evidence type="ECO:0000313" key="4">
    <source>
        <dbReference type="Proteomes" id="UP001159405"/>
    </source>
</evidence>
<feature type="chain" id="PRO_5047120388" evidence="2">
    <location>
        <begin position="22"/>
        <end position="161"/>
    </location>
</feature>
<dbReference type="Proteomes" id="UP001159405">
    <property type="component" value="Unassembled WGS sequence"/>
</dbReference>
<feature type="transmembrane region" description="Helical" evidence="1">
    <location>
        <begin position="72"/>
        <end position="96"/>
    </location>
</feature>
<reference evidence="3 4" key="1">
    <citation type="submission" date="2022-05" db="EMBL/GenBank/DDBJ databases">
        <authorList>
            <consortium name="Genoscope - CEA"/>
            <person name="William W."/>
        </authorList>
    </citation>
    <scope>NUCLEOTIDE SEQUENCE [LARGE SCALE GENOMIC DNA]</scope>
</reference>
<dbReference type="InterPro" id="IPR036383">
    <property type="entry name" value="TSP1_rpt_sf"/>
</dbReference>
<dbReference type="Pfam" id="PF00090">
    <property type="entry name" value="TSP_1"/>
    <property type="match status" value="1"/>
</dbReference>
<keyword evidence="1" id="KW-0472">Membrane</keyword>
<proteinExistence type="predicted"/>
<evidence type="ECO:0000313" key="3">
    <source>
        <dbReference type="EMBL" id="CAH3104918.1"/>
    </source>
</evidence>
<keyword evidence="2" id="KW-0732">Signal</keyword>
<name>A0ABN8ND99_9CNID</name>
<protein>
    <submittedName>
        <fullName evidence="3">Uncharacterized protein</fullName>
    </submittedName>
</protein>